<feature type="compositionally biased region" description="Low complexity" evidence="1">
    <location>
        <begin position="70"/>
        <end position="87"/>
    </location>
</feature>
<feature type="region of interest" description="Disordered" evidence="1">
    <location>
        <begin position="188"/>
        <end position="268"/>
    </location>
</feature>
<feature type="compositionally biased region" description="Basic and acidic residues" evidence="1">
    <location>
        <begin position="1047"/>
        <end position="1059"/>
    </location>
</feature>
<reference evidence="3" key="1">
    <citation type="journal article" date="2021" name="Microbiol. Resour. Announc.">
        <title>LGAAP: Leishmaniinae Genome Assembly and Annotation Pipeline.</title>
        <authorList>
            <person name="Almutairi H."/>
            <person name="Urbaniak M.D."/>
            <person name="Bates M.D."/>
            <person name="Jariyapan N."/>
            <person name="Kwakye-Nuako G."/>
            <person name="Thomaz-Soccol V."/>
            <person name="Al-Salem W.S."/>
            <person name="Dillon R.J."/>
            <person name="Bates P.A."/>
            <person name="Gatherer D."/>
        </authorList>
    </citation>
    <scope>NUCLEOTIDE SEQUENCE [LARGE SCALE GENOMIC DNA]</scope>
</reference>
<dbReference type="InterPro" id="IPR011047">
    <property type="entry name" value="Quinoprotein_ADH-like_sf"/>
</dbReference>
<feature type="region of interest" description="Disordered" evidence="1">
    <location>
        <begin position="1180"/>
        <end position="1212"/>
    </location>
</feature>
<feature type="compositionally biased region" description="Polar residues" evidence="1">
    <location>
        <begin position="828"/>
        <end position="837"/>
    </location>
</feature>
<reference evidence="3" key="2">
    <citation type="journal article" date="2021" name="Sci. Data">
        <title>Chromosome-scale genome sequencing, assembly and annotation of six genomes from subfamily Leishmaniinae.</title>
        <authorList>
            <person name="Almutairi H."/>
            <person name="Urbaniak M.D."/>
            <person name="Bates M.D."/>
            <person name="Jariyapan N."/>
            <person name="Kwakye-Nuako G."/>
            <person name="Thomaz Soccol V."/>
            <person name="Al-Salem W.S."/>
            <person name="Dillon R.J."/>
            <person name="Bates P.A."/>
            <person name="Gatherer D."/>
        </authorList>
    </citation>
    <scope>NUCLEOTIDE SEQUENCE [LARGE SCALE GENOMIC DNA]</scope>
</reference>
<dbReference type="RefSeq" id="XP_067179151.1">
    <property type="nucleotide sequence ID" value="XM_067323837.1"/>
</dbReference>
<dbReference type="GeneID" id="92516349"/>
<feature type="compositionally biased region" description="Polar residues" evidence="1">
    <location>
        <begin position="914"/>
        <end position="933"/>
    </location>
</feature>
<feature type="region of interest" description="Disordered" evidence="1">
    <location>
        <begin position="1"/>
        <end position="87"/>
    </location>
</feature>
<feature type="region of interest" description="Disordered" evidence="1">
    <location>
        <begin position="455"/>
        <end position="511"/>
    </location>
</feature>
<feature type="compositionally biased region" description="Polar residues" evidence="1">
    <location>
        <begin position="456"/>
        <end position="465"/>
    </location>
</feature>
<protein>
    <submittedName>
        <fullName evidence="2">Uncharacterized protein</fullName>
    </submittedName>
</protein>
<dbReference type="Proteomes" id="UP000673552">
    <property type="component" value="Unassembled WGS sequence"/>
</dbReference>
<feature type="region of interest" description="Disordered" evidence="1">
    <location>
        <begin position="1241"/>
        <end position="1265"/>
    </location>
</feature>
<feature type="region of interest" description="Disordered" evidence="1">
    <location>
        <begin position="718"/>
        <end position="742"/>
    </location>
</feature>
<sequence>MERLSIIPTRAEHILHKRSGAAAPATSSVSPSHASAAHVATTVSTADPLQRRSDGNSDRAQVTAGDGATPRSVSPSEAAASPAPTSPFLRQRRLPSILLDSWEFRKLATEGSVLANAMVSYDVDDDGLEEVIVGTTEGLLCVVKPDCRAPLFMRALAATISVVLYTPIQSRLVLVTLEGQCEVTDHFLKPTQQQRTGSEPVNMNPTTSTEGADGGTAGAGGHLHQGSDSASSLPRTSSSRNGGARSVGGARGGGSVTPSSHSTGGPWSTESFIPTHVFHVPSNCLCADLSPDRDADLIFLGSYDRRLYVYSIVSGSCLLSLFVHDPITSVKAFAIPTSAADVPAATTSSPICAYDQRALTQVGRGGSTSGSRRTLSSSSAGTGAPGMLDDSPQEAETTPDRVTKTSASQYIPLVFISTPTHLILLPAGVSDIQQWRNMQPKSAHLPLTVQLRSDDSAPTLSQSQRHQLRHEHTRRRSSIGSGEAAKLRASSARSMTAGRGSHLREGEASVPSHMARAWMTSSPALRPSLIMSAGASVGACVEANASGGQDSTSTELLGGATTDSRSDRAGAHTGEGGHTLDASLPATTATTEVAPGLGTGSPLSGSRLRRQARRRAIQAAEMGRPVLVKPLWALRIGSHTLDVPLLQTMPCPEDSPVGDLASAAPAPAAVGGGLQSSSATEGAAQESAAGTALDHPPALRPYGGAQASVASASDFLSGATTTQPGADSSVFSVSSPSSVSVMHGGVATSHNTCSSDLARHDTLALSSLAGTAGVTLEHVCHHISGQSGDSREGREASQPSPALSAAVGAAERSVRRSTLRRSSDVLSPQMQRNSLKQCTDDDGQVADAQCSSSDDGDEETDLLGNVGALNFGGSVAPVRPENLLADREQKEDESGDSDNGTVVDEHIGNSKLGASTTTAYNSGSDACDRSSSGEVDVDVSTGGRRVLANSSTRGSRQHHQGAGTVESALVADSVPHLRAQSLPTTLLPRTRGLYGSDNGGGGDRGGSGLLRTASATTGAAHLSLEGLPELDSERHPRQHHRSATVRRQGERENDRLSRDPRRRRLGYRESRAQQHPSARGTSPFSAAATSVPDGADVRLPTSVDVSVGVSQVAVALSCEDGLALELRFSVLRLSALSRRERRLPRGTVRLYDMQCPPSSHASEIAGCGAIKNAGPGVKLLRSDGPAASPASPGSARCLHPRRSHGSELPRHRRTGASQATYIIYLPAPATALTGMAAAPPLQSHLSGAPPASMRHRQRSRSGRRGCGDIGGALVATAAMSTPVTVKVTSAVGSTLAADDTGCFASVAVEHCRKGAAGSSTGRDGHGASLQRHGEDTMVLRAQCLWAARLSDSPLVQRSRVFWVRDSHSQNTFCTVFVAANGTCFAVDGDALSLVKCCVKEDCSSFTLMAGPCSTMPMLSTRPSVATLRDSSADTSAFAQDGVPNGLSAGSSASTVTLNLLRGAVGRTVSCVCVSIDELCVYSVGEANQLCLQRDCATDVLVASGANEPLSLLSRGSPSNSYARGVKAAVAPAARSTQATDAKAASLSSSVDPEEQELLGQLAVRLRHYEQCASAPSHHGSAAGAGAASGSETAVEVDEEVLMRVKQMLLYAYSEREWEKLQSIAQSRA</sequence>
<organism evidence="2 3">
    <name type="scientific">Leishmania martiniquensis</name>
    <dbReference type="NCBI Taxonomy" id="1580590"/>
    <lineage>
        <taxon>Eukaryota</taxon>
        <taxon>Discoba</taxon>
        <taxon>Euglenozoa</taxon>
        <taxon>Kinetoplastea</taxon>
        <taxon>Metakinetoplastina</taxon>
        <taxon>Trypanosomatida</taxon>
        <taxon>Trypanosomatidae</taxon>
        <taxon>Leishmaniinae</taxon>
        <taxon>Leishmania</taxon>
    </lineage>
</organism>
<feature type="compositionally biased region" description="Low complexity" evidence="1">
    <location>
        <begin position="728"/>
        <end position="741"/>
    </location>
</feature>
<feature type="region of interest" description="Disordered" evidence="1">
    <location>
        <begin position="980"/>
        <end position="1011"/>
    </location>
</feature>
<proteinExistence type="predicted"/>
<feature type="region of interest" description="Disordered" evidence="1">
    <location>
        <begin position="1027"/>
        <end position="1090"/>
    </location>
</feature>
<evidence type="ECO:0000313" key="2">
    <source>
        <dbReference type="EMBL" id="KAG5479988.1"/>
    </source>
</evidence>
<feature type="compositionally biased region" description="Low complexity" evidence="1">
    <location>
        <begin position="21"/>
        <end position="46"/>
    </location>
</feature>
<name>A0A836HEN6_9TRYP</name>
<dbReference type="OrthoDB" id="9996127at2759"/>
<feature type="compositionally biased region" description="Gly residues" evidence="1">
    <location>
        <begin position="997"/>
        <end position="1008"/>
    </location>
</feature>
<comment type="caution">
    <text evidence="2">The sequence shown here is derived from an EMBL/GenBank/DDBJ whole genome shotgun (WGS) entry which is preliminary data.</text>
</comment>
<feature type="compositionally biased region" description="Basic residues" evidence="1">
    <location>
        <begin position="466"/>
        <end position="477"/>
    </location>
</feature>
<feature type="region of interest" description="Disordered" evidence="1">
    <location>
        <begin position="914"/>
        <end position="943"/>
    </location>
</feature>
<accession>A0A836HEN6</accession>
<feature type="compositionally biased region" description="Low complexity" evidence="1">
    <location>
        <begin position="1184"/>
        <end position="1195"/>
    </location>
</feature>
<keyword evidence="3" id="KW-1185">Reference proteome</keyword>
<feature type="region of interest" description="Disordered" evidence="1">
    <location>
        <begin position="784"/>
        <end position="880"/>
    </location>
</feature>
<feature type="compositionally biased region" description="Low complexity" evidence="1">
    <location>
        <begin position="982"/>
        <end position="996"/>
    </location>
</feature>
<dbReference type="EMBL" id="JAFEUZ010000020">
    <property type="protein sequence ID" value="KAG5479988.1"/>
    <property type="molecule type" value="Genomic_DNA"/>
</dbReference>
<dbReference type="SUPFAM" id="SSF50998">
    <property type="entry name" value="Quinoprotein alcohol dehydrogenase-like"/>
    <property type="match status" value="1"/>
</dbReference>
<feature type="region of interest" description="Disordered" evidence="1">
    <location>
        <begin position="656"/>
        <end position="704"/>
    </location>
</feature>
<feature type="compositionally biased region" description="Polar residues" evidence="1">
    <location>
        <begin position="1073"/>
        <end position="1088"/>
    </location>
</feature>
<feature type="compositionally biased region" description="Polar residues" evidence="1">
    <location>
        <begin position="546"/>
        <end position="555"/>
    </location>
</feature>
<feature type="compositionally biased region" description="Basic residues" evidence="1">
    <location>
        <begin position="1253"/>
        <end position="1263"/>
    </location>
</feature>
<feature type="compositionally biased region" description="Gly residues" evidence="1">
    <location>
        <begin position="212"/>
        <end position="223"/>
    </location>
</feature>
<evidence type="ECO:0000313" key="3">
    <source>
        <dbReference type="Proteomes" id="UP000673552"/>
    </source>
</evidence>
<feature type="compositionally biased region" description="Polar residues" evidence="1">
    <location>
        <begin position="190"/>
        <end position="205"/>
    </location>
</feature>
<feature type="compositionally biased region" description="Gly residues" evidence="1">
    <location>
        <begin position="245"/>
        <end position="255"/>
    </location>
</feature>
<feature type="compositionally biased region" description="Low complexity" evidence="1">
    <location>
        <begin position="227"/>
        <end position="244"/>
    </location>
</feature>
<feature type="compositionally biased region" description="Low complexity" evidence="1">
    <location>
        <begin position="369"/>
        <end position="386"/>
    </location>
</feature>
<gene>
    <name evidence="2" type="ORF">LSCM1_06407</name>
</gene>
<feature type="compositionally biased region" description="Polar residues" evidence="1">
    <location>
        <begin position="257"/>
        <end position="268"/>
    </location>
</feature>
<feature type="region of interest" description="Disordered" evidence="1">
    <location>
        <begin position="362"/>
        <end position="402"/>
    </location>
</feature>
<dbReference type="KEGG" id="lmat:92516349"/>
<evidence type="ECO:0000256" key="1">
    <source>
        <dbReference type="SAM" id="MobiDB-lite"/>
    </source>
</evidence>
<feature type="region of interest" description="Disordered" evidence="1">
    <location>
        <begin position="544"/>
        <end position="614"/>
    </location>
</feature>